<name>A0A9W9YF79_9CNID</name>
<dbReference type="OrthoDB" id="5958147at2759"/>
<dbReference type="EMBL" id="MU827780">
    <property type="protein sequence ID" value="KAJ7337792.1"/>
    <property type="molecule type" value="Genomic_DNA"/>
</dbReference>
<proteinExistence type="predicted"/>
<protein>
    <submittedName>
        <fullName evidence="1">Uncharacterized protein</fullName>
    </submittedName>
</protein>
<accession>A0A9W9YF79</accession>
<dbReference type="Proteomes" id="UP001163046">
    <property type="component" value="Unassembled WGS sequence"/>
</dbReference>
<evidence type="ECO:0000313" key="1">
    <source>
        <dbReference type="EMBL" id="KAJ7337792.1"/>
    </source>
</evidence>
<gene>
    <name evidence="1" type="ORF">OS493_007949</name>
</gene>
<evidence type="ECO:0000313" key="2">
    <source>
        <dbReference type="Proteomes" id="UP001163046"/>
    </source>
</evidence>
<sequence>MSAGYRDYAHATLDILNTFGWKNIIVVFDESRAHEAGHFHAISRSSELIMHLVQLSKQGENEDATAPIVKALDQIQHFEAEIILLYIEKENVELMLQQV</sequence>
<organism evidence="1 2">
    <name type="scientific">Desmophyllum pertusum</name>
    <dbReference type="NCBI Taxonomy" id="174260"/>
    <lineage>
        <taxon>Eukaryota</taxon>
        <taxon>Metazoa</taxon>
        <taxon>Cnidaria</taxon>
        <taxon>Anthozoa</taxon>
        <taxon>Hexacorallia</taxon>
        <taxon>Scleractinia</taxon>
        <taxon>Caryophylliina</taxon>
        <taxon>Caryophylliidae</taxon>
        <taxon>Desmophyllum</taxon>
    </lineage>
</organism>
<keyword evidence="2" id="KW-1185">Reference proteome</keyword>
<dbReference type="Gene3D" id="3.40.50.2300">
    <property type="match status" value="1"/>
</dbReference>
<dbReference type="AlphaFoldDB" id="A0A9W9YF79"/>
<comment type="caution">
    <text evidence="1">The sequence shown here is derived from an EMBL/GenBank/DDBJ whole genome shotgun (WGS) entry which is preliminary data.</text>
</comment>
<reference evidence="1" key="1">
    <citation type="submission" date="2023-01" db="EMBL/GenBank/DDBJ databases">
        <title>Genome assembly of the deep-sea coral Lophelia pertusa.</title>
        <authorList>
            <person name="Herrera S."/>
            <person name="Cordes E."/>
        </authorList>
    </citation>
    <scope>NUCLEOTIDE SEQUENCE</scope>
    <source>
        <strain evidence="1">USNM1676648</strain>
        <tissue evidence="1">Polyp</tissue>
    </source>
</reference>